<gene>
    <name evidence="1" type="ORF">G0U57_007504</name>
</gene>
<accession>A0A8T1RYT5</accession>
<proteinExistence type="predicted"/>
<keyword evidence="2" id="KW-1185">Reference proteome</keyword>
<organism evidence="1 2">
    <name type="scientific">Chelydra serpentina</name>
    <name type="common">Snapping turtle</name>
    <name type="synonym">Testudo serpentina</name>
    <dbReference type="NCBI Taxonomy" id="8475"/>
    <lineage>
        <taxon>Eukaryota</taxon>
        <taxon>Metazoa</taxon>
        <taxon>Chordata</taxon>
        <taxon>Craniata</taxon>
        <taxon>Vertebrata</taxon>
        <taxon>Euteleostomi</taxon>
        <taxon>Archelosauria</taxon>
        <taxon>Testudinata</taxon>
        <taxon>Testudines</taxon>
        <taxon>Cryptodira</taxon>
        <taxon>Durocryptodira</taxon>
        <taxon>Americhelydia</taxon>
        <taxon>Chelydroidea</taxon>
        <taxon>Chelydridae</taxon>
        <taxon>Chelydra</taxon>
    </lineage>
</organism>
<dbReference type="Proteomes" id="UP000765507">
    <property type="component" value="Unassembled WGS sequence"/>
</dbReference>
<name>A0A8T1RYT5_CHESE</name>
<evidence type="ECO:0000313" key="1">
    <source>
        <dbReference type="EMBL" id="KAG6921484.1"/>
    </source>
</evidence>
<sequence>MDIQWICAVIIILAWFCTGSSGHQTSGCFY</sequence>
<protein>
    <submittedName>
        <fullName evidence="1">Uncharacterized protein</fullName>
    </submittedName>
</protein>
<reference evidence="1 2" key="1">
    <citation type="journal article" date="2020" name="G3 (Bethesda)">
        <title>Draft Genome of the Common Snapping Turtle, Chelydra serpentina, a Model for Phenotypic Plasticity in Reptiles.</title>
        <authorList>
            <person name="Das D."/>
            <person name="Singh S.K."/>
            <person name="Bierstedt J."/>
            <person name="Erickson A."/>
            <person name="Galli G.L.J."/>
            <person name="Crossley D.A. 2nd"/>
            <person name="Rhen T."/>
        </authorList>
    </citation>
    <scope>NUCLEOTIDE SEQUENCE [LARGE SCALE GENOMIC DNA]</scope>
    <source>
        <strain evidence="1">KW</strain>
    </source>
</reference>
<dbReference type="EMBL" id="JAHGAV010002029">
    <property type="protein sequence ID" value="KAG6921484.1"/>
    <property type="molecule type" value="Genomic_DNA"/>
</dbReference>
<evidence type="ECO:0000313" key="2">
    <source>
        <dbReference type="Proteomes" id="UP000765507"/>
    </source>
</evidence>
<dbReference type="AlphaFoldDB" id="A0A8T1RYT5"/>
<comment type="caution">
    <text evidence="1">The sequence shown here is derived from an EMBL/GenBank/DDBJ whole genome shotgun (WGS) entry which is preliminary data.</text>
</comment>